<feature type="domain" description="Transcription factor Iwr1" evidence="3">
    <location>
        <begin position="128"/>
        <end position="195"/>
    </location>
</feature>
<feature type="compositionally biased region" description="Acidic residues" evidence="2">
    <location>
        <begin position="279"/>
        <end position="294"/>
    </location>
</feature>
<feature type="region of interest" description="Disordered" evidence="2">
    <location>
        <begin position="163"/>
        <end position="316"/>
    </location>
</feature>
<dbReference type="AlphaFoldDB" id="A0A167EPR4"/>
<dbReference type="RefSeq" id="XP_018736796.1">
    <property type="nucleotide sequence ID" value="XM_018882417.1"/>
</dbReference>
<dbReference type="KEGG" id="slb:AWJ20_5284"/>
<evidence type="ECO:0000313" key="4">
    <source>
        <dbReference type="EMBL" id="ANB14319.1"/>
    </source>
</evidence>
<dbReference type="PANTHER" id="PTHR28063:SF1">
    <property type="entry name" value="RNA POLYMERASE II NUCLEAR LOCALIZATION PROTEIN IWR1"/>
    <property type="match status" value="1"/>
</dbReference>
<evidence type="ECO:0000259" key="3">
    <source>
        <dbReference type="Pfam" id="PF08574"/>
    </source>
</evidence>
<comment type="similarity">
    <text evidence="1">Belongs to the IWR1/SLC7A6OS family.</text>
</comment>
<evidence type="ECO:0000313" key="5">
    <source>
        <dbReference type="Proteomes" id="UP000189580"/>
    </source>
</evidence>
<dbReference type="GeneID" id="30037509"/>
<dbReference type="OrthoDB" id="6255506at2759"/>
<proteinExistence type="inferred from homology"/>
<dbReference type="GO" id="GO:0005737">
    <property type="term" value="C:cytoplasm"/>
    <property type="evidence" value="ECO:0007669"/>
    <property type="project" value="TreeGrafter"/>
</dbReference>
<dbReference type="InterPro" id="IPR040150">
    <property type="entry name" value="Iwr1"/>
</dbReference>
<dbReference type="GO" id="GO:0006606">
    <property type="term" value="P:protein import into nucleus"/>
    <property type="evidence" value="ECO:0007669"/>
    <property type="project" value="InterPro"/>
</dbReference>
<protein>
    <submittedName>
        <fullName evidence="4">Iwr1p</fullName>
    </submittedName>
</protein>
<name>A0A167EPR4_9ASCO</name>
<feature type="compositionally biased region" description="Acidic residues" evidence="2">
    <location>
        <begin position="303"/>
        <end position="314"/>
    </location>
</feature>
<dbReference type="InterPro" id="IPR013883">
    <property type="entry name" value="TF_Iwr1_dom"/>
</dbReference>
<gene>
    <name evidence="4" type="primary">IWR1</name>
    <name evidence="4" type="ORF">AWJ20_5284</name>
</gene>
<reference evidence="4 5" key="1">
    <citation type="submission" date="2016-02" db="EMBL/GenBank/DDBJ databases">
        <title>Complete genome sequence and transcriptome regulation of the pentose utilising yeast Sugiyamaella lignohabitans.</title>
        <authorList>
            <person name="Bellasio M."/>
            <person name="Peymann A."/>
            <person name="Valli M."/>
            <person name="Sipitzky M."/>
            <person name="Graf A."/>
            <person name="Sauer M."/>
            <person name="Marx H."/>
            <person name="Mattanovich D."/>
        </authorList>
    </citation>
    <scope>NUCLEOTIDE SEQUENCE [LARGE SCALE GENOMIC DNA]</scope>
    <source>
        <strain evidence="4 5">CBS 10342</strain>
    </source>
</reference>
<accession>A0A167EPR4</accession>
<feature type="compositionally biased region" description="Acidic residues" evidence="2">
    <location>
        <begin position="245"/>
        <end position="269"/>
    </location>
</feature>
<feature type="region of interest" description="Disordered" evidence="2">
    <location>
        <begin position="94"/>
        <end position="127"/>
    </location>
</feature>
<feature type="compositionally biased region" description="Acidic residues" evidence="2">
    <location>
        <begin position="193"/>
        <end position="217"/>
    </location>
</feature>
<evidence type="ECO:0000256" key="2">
    <source>
        <dbReference type="SAM" id="MobiDB-lite"/>
    </source>
</evidence>
<keyword evidence="5" id="KW-1185">Reference proteome</keyword>
<feature type="compositionally biased region" description="Acidic residues" evidence="2">
    <location>
        <begin position="163"/>
        <end position="184"/>
    </location>
</feature>
<dbReference type="EMBL" id="CP014502">
    <property type="protein sequence ID" value="ANB14319.1"/>
    <property type="molecule type" value="Genomic_DNA"/>
</dbReference>
<evidence type="ECO:0000256" key="1">
    <source>
        <dbReference type="ARBA" id="ARBA00010218"/>
    </source>
</evidence>
<dbReference type="PANTHER" id="PTHR28063">
    <property type="entry name" value="RNA POLYMERASE II NUCLEAR LOCALIZATION PROTEIN IWR1"/>
    <property type="match status" value="1"/>
</dbReference>
<organism evidence="4 5">
    <name type="scientific">Sugiyamaella lignohabitans</name>
    <dbReference type="NCBI Taxonomy" id="796027"/>
    <lineage>
        <taxon>Eukaryota</taxon>
        <taxon>Fungi</taxon>
        <taxon>Dikarya</taxon>
        <taxon>Ascomycota</taxon>
        <taxon>Saccharomycotina</taxon>
        <taxon>Dipodascomycetes</taxon>
        <taxon>Dipodascales</taxon>
        <taxon>Trichomonascaceae</taxon>
        <taxon>Sugiyamaella</taxon>
    </lineage>
</organism>
<dbReference type="Pfam" id="PF08574">
    <property type="entry name" value="Iwr1"/>
    <property type="match status" value="1"/>
</dbReference>
<sequence>MWVLGGFCVLRGGLCSNCDAVFKLAGTFENEPAAPSDVVLHQESSTKVEELADKRVFRFPKRSKINGNDSQGVVPHDDPEVSQSLTDMVQSYLGLDENKPSSPLKDLGSSGATLDSTLIPGEDQNDGDEYVYDIYYRERYTGDDSLDESKVGIIVLLDSDYEDLAGDDDVDSNVGGTDDEDSNAEDFYKNDYPDEVSGDEEEEEEEEEEKDDSDEEGNSTAVDRLAPRTKFQLRRMMGQGRGEDTAEWDGEYEDGGDEDDGTWNDDDEGNINNKRDNYDGEIEDDDDQDYDDYDDIHSPPNEVGDEQWSEDEDLEQYRDRILGNLETSLRE</sequence>
<dbReference type="Proteomes" id="UP000189580">
    <property type="component" value="Chromosome d"/>
</dbReference>